<reference evidence="4 5" key="1">
    <citation type="submission" date="2024-04" db="EMBL/GenBank/DDBJ databases">
        <authorList>
            <person name="Waldvogel A.-M."/>
            <person name="Schoenle A."/>
        </authorList>
    </citation>
    <scope>NUCLEOTIDE SEQUENCE [LARGE SCALE GENOMIC DNA]</scope>
</reference>
<feature type="compositionally biased region" description="Low complexity" evidence="3">
    <location>
        <begin position="251"/>
        <end position="265"/>
    </location>
</feature>
<evidence type="ECO:0000313" key="5">
    <source>
        <dbReference type="Proteomes" id="UP001497482"/>
    </source>
</evidence>
<dbReference type="AlphaFoldDB" id="A0AAV2KVB0"/>
<keyword evidence="5" id="KW-1185">Reference proteome</keyword>
<dbReference type="EMBL" id="OZ035824">
    <property type="protein sequence ID" value="CAL1592986.1"/>
    <property type="molecule type" value="Genomic_DNA"/>
</dbReference>
<gene>
    <name evidence="4" type="ORF">KC01_LOCUS22154</name>
</gene>
<organism evidence="4 5">
    <name type="scientific">Knipowitschia caucasica</name>
    <name type="common">Caucasian dwarf goby</name>
    <name type="synonym">Pomatoschistus caucasicus</name>
    <dbReference type="NCBI Taxonomy" id="637954"/>
    <lineage>
        <taxon>Eukaryota</taxon>
        <taxon>Metazoa</taxon>
        <taxon>Chordata</taxon>
        <taxon>Craniata</taxon>
        <taxon>Vertebrata</taxon>
        <taxon>Euteleostomi</taxon>
        <taxon>Actinopterygii</taxon>
        <taxon>Neopterygii</taxon>
        <taxon>Teleostei</taxon>
        <taxon>Neoteleostei</taxon>
        <taxon>Acanthomorphata</taxon>
        <taxon>Gobiaria</taxon>
        <taxon>Gobiiformes</taxon>
        <taxon>Gobioidei</taxon>
        <taxon>Gobiidae</taxon>
        <taxon>Gobiinae</taxon>
        <taxon>Knipowitschia</taxon>
    </lineage>
</organism>
<sequence>MHHLKEQLEQRTREIEENIHRQQDELRQIQNELHRVQGNSLQMFLPKGSGGLSSSHNVMQQGGALISQAPVASRTPHNIQQQLSVQPQTQQQALSQNSLSAPLYNTMMIPQQSPANMVQISTSLGQNTGPSPSCVTTFAQDRNAQIRFSASPQLLTKLVTGQMTCGAVMMPTMFMGQVVTAFSPQPGQTQTINISQQQQPEQIQQTQIQPIQTSQGALGQQQAQFLQAPRLLHGNQSTQLILQAFPLQQQSTFSGSGQQQHQQKQMKPSGPYRTDSLSDRATARPQ</sequence>
<keyword evidence="1" id="KW-0539">Nucleus</keyword>
<feature type="coiled-coil region" evidence="2">
    <location>
        <begin position="5"/>
        <end position="39"/>
    </location>
</feature>
<keyword evidence="2" id="KW-0175">Coiled coil</keyword>
<dbReference type="Proteomes" id="UP001497482">
    <property type="component" value="Chromosome 2"/>
</dbReference>
<dbReference type="InterPro" id="IPR047230">
    <property type="entry name" value="CLOCK-like"/>
</dbReference>
<feature type="compositionally biased region" description="Basic and acidic residues" evidence="3">
    <location>
        <begin position="276"/>
        <end position="286"/>
    </location>
</feature>
<dbReference type="PANTHER" id="PTHR46055">
    <property type="entry name" value="CIRCADIAN LOCOMOTER OUTPUT CYCLES PROTEIN KAPUT"/>
    <property type="match status" value="1"/>
</dbReference>
<dbReference type="GO" id="GO:0032922">
    <property type="term" value="P:circadian regulation of gene expression"/>
    <property type="evidence" value="ECO:0007669"/>
    <property type="project" value="InterPro"/>
</dbReference>
<dbReference type="PANTHER" id="PTHR46055:SF2">
    <property type="entry name" value="CIRCADIAN LOCOMOTER OUTPUT CYCLES PROTEIN KAPUT"/>
    <property type="match status" value="1"/>
</dbReference>
<protein>
    <submittedName>
        <fullName evidence="4">Uncharacterized protein</fullName>
    </submittedName>
</protein>
<evidence type="ECO:0000256" key="1">
    <source>
        <dbReference type="ARBA" id="ARBA00023242"/>
    </source>
</evidence>
<dbReference type="GO" id="GO:0000981">
    <property type="term" value="F:DNA-binding transcription factor activity, RNA polymerase II-specific"/>
    <property type="evidence" value="ECO:0007669"/>
    <property type="project" value="InterPro"/>
</dbReference>
<dbReference type="GO" id="GO:0070888">
    <property type="term" value="F:E-box binding"/>
    <property type="evidence" value="ECO:0007669"/>
    <property type="project" value="TreeGrafter"/>
</dbReference>
<accession>A0AAV2KVB0</accession>
<proteinExistence type="predicted"/>
<feature type="region of interest" description="Disordered" evidence="3">
    <location>
        <begin position="251"/>
        <end position="286"/>
    </location>
</feature>
<evidence type="ECO:0000313" key="4">
    <source>
        <dbReference type="EMBL" id="CAL1592986.1"/>
    </source>
</evidence>
<evidence type="ECO:0000256" key="3">
    <source>
        <dbReference type="SAM" id="MobiDB-lite"/>
    </source>
</evidence>
<dbReference type="GO" id="GO:1990513">
    <property type="term" value="C:CLOCK-BMAL transcription complex"/>
    <property type="evidence" value="ECO:0007669"/>
    <property type="project" value="TreeGrafter"/>
</dbReference>
<name>A0AAV2KVB0_KNICA</name>
<evidence type="ECO:0000256" key="2">
    <source>
        <dbReference type="SAM" id="Coils"/>
    </source>
</evidence>